<name>A0A3M6Q152_9BURK</name>
<dbReference type="Proteomes" id="UP000267035">
    <property type="component" value="Unassembled WGS sequence"/>
</dbReference>
<reference evidence="1 2" key="1">
    <citation type="submission" date="2018-10" db="EMBL/GenBank/DDBJ databases">
        <title>Comamonadaceae CDC group NO-1 genome sequencing and assembly.</title>
        <authorList>
            <person name="Bernier A.-M."/>
            <person name="Bernard K."/>
        </authorList>
    </citation>
    <scope>NUCLEOTIDE SEQUENCE [LARGE SCALE GENOMIC DNA]</scope>
    <source>
        <strain evidence="1 2">NML161473</strain>
    </source>
</reference>
<gene>
    <name evidence="1" type="ORF">EBQ25_11170</name>
</gene>
<proteinExistence type="predicted"/>
<organism evidence="1 2">
    <name type="scientific">Allofranklinella schreckenbergeri</name>
    <dbReference type="NCBI Taxonomy" id="1076744"/>
    <lineage>
        <taxon>Bacteria</taxon>
        <taxon>Pseudomonadati</taxon>
        <taxon>Pseudomonadota</taxon>
        <taxon>Betaproteobacteria</taxon>
        <taxon>Burkholderiales</taxon>
        <taxon>Comamonadaceae</taxon>
        <taxon>Allofranklinella</taxon>
    </lineage>
</organism>
<keyword evidence="2" id="KW-1185">Reference proteome</keyword>
<evidence type="ECO:0000313" key="2">
    <source>
        <dbReference type="Proteomes" id="UP000267035"/>
    </source>
</evidence>
<dbReference type="EMBL" id="RDQL01000020">
    <property type="protein sequence ID" value="RMW96210.1"/>
    <property type="molecule type" value="Genomic_DNA"/>
</dbReference>
<evidence type="ECO:0000313" key="1">
    <source>
        <dbReference type="EMBL" id="RMW96210.1"/>
    </source>
</evidence>
<accession>A0A3M6Q152</accession>
<comment type="caution">
    <text evidence="1">The sequence shown here is derived from an EMBL/GenBank/DDBJ whole genome shotgun (WGS) entry which is preliminary data.</text>
</comment>
<protein>
    <submittedName>
        <fullName evidence="1">Uncharacterized protein</fullName>
    </submittedName>
</protein>
<dbReference type="AlphaFoldDB" id="A0A3M6Q152"/>
<sequence>MTAADPTPPHRARLLWPEPCAGFLPIGPVSPLIKGHIMSLHIKRLCLLACAPAALWLGSPAHAGLAYECNLYKNGQFIGTHIKVVADSKAEAQRIAEERVRTDLKDRADSVRCK</sequence>